<dbReference type="RefSeq" id="XP_025419968.1">
    <property type="nucleotide sequence ID" value="XM_025564183.1"/>
</dbReference>
<protein>
    <submittedName>
        <fullName evidence="2">Uncharacterized protein LOC112690223</fullName>
    </submittedName>
</protein>
<dbReference type="Proteomes" id="UP000694846">
    <property type="component" value="Unplaced"/>
</dbReference>
<dbReference type="AlphaFoldDB" id="A0A8B8GAN9"/>
<gene>
    <name evidence="2" type="primary">LOC112690223</name>
</gene>
<reference evidence="2" key="1">
    <citation type="submission" date="2025-08" db="UniProtKB">
        <authorList>
            <consortium name="RefSeq"/>
        </authorList>
    </citation>
    <scope>IDENTIFICATION</scope>
    <source>
        <tissue evidence="2">Whole body</tissue>
    </source>
</reference>
<keyword evidence="1" id="KW-1185">Reference proteome</keyword>
<evidence type="ECO:0000313" key="2">
    <source>
        <dbReference type="RefSeq" id="XP_025419968.1"/>
    </source>
</evidence>
<evidence type="ECO:0000313" key="1">
    <source>
        <dbReference type="Proteomes" id="UP000694846"/>
    </source>
</evidence>
<organism evidence="1 2">
    <name type="scientific">Sipha flava</name>
    <name type="common">yellow sugarcane aphid</name>
    <dbReference type="NCBI Taxonomy" id="143950"/>
    <lineage>
        <taxon>Eukaryota</taxon>
        <taxon>Metazoa</taxon>
        <taxon>Ecdysozoa</taxon>
        <taxon>Arthropoda</taxon>
        <taxon>Hexapoda</taxon>
        <taxon>Insecta</taxon>
        <taxon>Pterygota</taxon>
        <taxon>Neoptera</taxon>
        <taxon>Paraneoptera</taxon>
        <taxon>Hemiptera</taxon>
        <taxon>Sternorrhyncha</taxon>
        <taxon>Aphidomorpha</taxon>
        <taxon>Aphidoidea</taxon>
        <taxon>Aphididae</taxon>
        <taxon>Sipha</taxon>
    </lineage>
</organism>
<name>A0A8B8GAN9_9HEMI</name>
<accession>A0A8B8GAN9</accession>
<sequence length="149" mass="16836">MFCDNFYCKATGEPVGQSALHKLLNFVIHLLIVQQICLINPLPLLHQQTLLNVDIRLMDVNELYDPKNHCSCLKARPDGAVFAARFECEYMNTFSVAFFDAARHERPSRRSTSKESHAACAARLCRACEDVFSAKPHGISTYLNNFLSN</sequence>
<proteinExistence type="predicted"/>
<dbReference type="GeneID" id="112690223"/>